<protein>
    <submittedName>
        <fullName evidence="1">Uncharacterized protein</fullName>
    </submittedName>
</protein>
<proteinExistence type="predicted"/>
<feature type="non-terminal residue" evidence="1">
    <location>
        <position position="1"/>
    </location>
</feature>
<keyword evidence="2" id="KW-1185">Reference proteome</keyword>
<sequence>VMIWANFAMELYITKCQEGHVHGWQSTKGTKGQCILDTLFVKLENPPSNVQFEGLPQNVVPLTRSSMTIKASLPNDDSVIISRSQVEVLVNFAMTDFASQGKTRPKNPVDLNNLQTHQAYYAALSHSSTAEGTIILQGFDTNKMTGGASGALRQEFREIELLDEITNLRYQGKLHKSVTGNVHNHLIKRFCEWNDYQYIPKNVHKSIQWTNKDPSNGGEKKSLQYFHNLMG</sequence>
<dbReference type="EMBL" id="KN831769">
    <property type="protein sequence ID" value="KIM48495.1"/>
    <property type="molecule type" value="Genomic_DNA"/>
</dbReference>
<name>A0A0C3CID3_HEBCY</name>
<reference evidence="1 2" key="1">
    <citation type="submission" date="2014-04" db="EMBL/GenBank/DDBJ databases">
        <authorList>
            <consortium name="DOE Joint Genome Institute"/>
            <person name="Kuo A."/>
            <person name="Gay G."/>
            <person name="Dore J."/>
            <person name="Kohler A."/>
            <person name="Nagy L.G."/>
            <person name="Floudas D."/>
            <person name="Copeland A."/>
            <person name="Barry K.W."/>
            <person name="Cichocki N."/>
            <person name="Veneault-Fourrey C."/>
            <person name="LaButti K."/>
            <person name="Lindquist E.A."/>
            <person name="Lipzen A."/>
            <person name="Lundell T."/>
            <person name="Morin E."/>
            <person name="Murat C."/>
            <person name="Sun H."/>
            <person name="Tunlid A."/>
            <person name="Henrissat B."/>
            <person name="Grigoriev I.V."/>
            <person name="Hibbett D.S."/>
            <person name="Martin F."/>
            <person name="Nordberg H.P."/>
            <person name="Cantor M.N."/>
            <person name="Hua S.X."/>
        </authorList>
    </citation>
    <scope>NUCLEOTIDE SEQUENCE [LARGE SCALE GENOMIC DNA]</scope>
    <source>
        <strain evidence="2">h7</strain>
    </source>
</reference>
<gene>
    <name evidence="1" type="ORF">M413DRAFT_62871</name>
</gene>
<evidence type="ECO:0000313" key="1">
    <source>
        <dbReference type="EMBL" id="KIM48495.1"/>
    </source>
</evidence>
<evidence type="ECO:0000313" key="2">
    <source>
        <dbReference type="Proteomes" id="UP000053424"/>
    </source>
</evidence>
<dbReference type="HOGENOM" id="CLU_038071_1_0_1"/>
<reference evidence="2" key="2">
    <citation type="submission" date="2015-01" db="EMBL/GenBank/DDBJ databases">
        <title>Evolutionary Origins and Diversification of the Mycorrhizal Mutualists.</title>
        <authorList>
            <consortium name="DOE Joint Genome Institute"/>
            <consortium name="Mycorrhizal Genomics Consortium"/>
            <person name="Kohler A."/>
            <person name="Kuo A."/>
            <person name="Nagy L.G."/>
            <person name="Floudas D."/>
            <person name="Copeland A."/>
            <person name="Barry K.W."/>
            <person name="Cichocki N."/>
            <person name="Veneault-Fourrey C."/>
            <person name="LaButti K."/>
            <person name="Lindquist E.A."/>
            <person name="Lipzen A."/>
            <person name="Lundell T."/>
            <person name="Morin E."/>
            <person name="Murat C."/>
            <person name="Riley R."/>
            <person name="Ohm R."/>
            <person name="Sun H."/>
            <person name="Tunlid A."/>
            <person name="Henrissat B."/>
            <person name="Grigoriev I.V."/>
            <person name="Hibbett D.S."/>
            <person name="Martin F."/>
        </authorList>
    </citation>
    <scope>NUCLEOTIDE SEQUENCE [LARGE SCALE GENOMIC DNA]</scope>
    <source>
        <strain evidence="2">h7</strain>
    </source>
</reference>
<accession>A0A0C3CID3</accession>
<organism evidence="1 2">
    <name type="scientific">Hebeloma cylindrosporum</name>
    <dbReference type="NCBI Taxonomy" id="76867"/>
    <lineage>
        <taxon>Eukaryota</taxon>
        <taxon>Fungi</taxon>
        <taxon>Dikarya</taxon>
        <taxon>Basidiomycota</taxon>
        <taxon>Agaricomycotina</taxon>
        <taxon>Agaricomycetes</taxon>
        <taxon>Agaricomycetidae</taxon>
        <taxon>Agaricales</taxon>
        <taxon>Agaricineae</taxon>
        <taxon>Hymenogastraceae</taxon>
        <taxon>Hebeloma</taxon>
    </lineage>
</organism>
<dbReference type="OrthoDB" id="3247165at2759"/>
<dbReference type="AlphaFoldDB" id="A0A0C3CID3"/>
<dbReference type="Proteomes" id="UP000053424">
    <property type="component" value="Unassembled WGS sequence"/>
</dbReference>
<dbReference type="STRING" id="686832.A0A0C3CID3"/>